<dbReference type="InParanoid" id="B7PDZ4"/>
<feature type="non-terminal residue" evidence="2">
    <location>
        <position position="1"/>
    </location>
</feature>
<dbReference type="EMBL" id="ABJB010332432">
    <property type="status" value="NOT_ANNOTATED_CDS"/>
    <property type="molecule type" value="Genomic_DNA"/>
</dbReference>
<dbReference type="Gene3D" id="2.60.40.10">
    <property type="entry name" value="Immunoglobulins"/>
    <property type="match status" value="1"/>
</dbReference>
<dbReference type="SUPFAM" id="SSF48726">
    <property type="entry name" value="Immunoglobulin"/>
    <property type="match status" value="2"/>
</dbReference>
<protein>
    <recommendedName>
        <fullName evidence="1">Ig-like domain-containing protein</fullName>
    </recommendedName>
</protein>
<dbReference type="OrthoDB" id="6498559at2759"/>
<evidence type="ECO:0000313" key="4">
    <source>
        <dbReference type="Proteomes" id="UP000001555"/>
    </source>
</evidence>
<proteinExistence type="predicted"/>
<organism>
    <name type="scientific">Ixodes scapularis</name>
    <name type="common">Black-legged tick</name>
    <name type="synonym">Deer tick</name>
    <dbReference type="NCBI Taxonomy" id="6945"/>
    <lineage>
        <taxon>Eukaryota</taxon>
        <taxon>Metazoa</taxon>
        <taxon>Ecdysozoa</taxon>
        <taxon>Arthropoda</taxon>
        <taxon>Chelicerata</taxon>
        <taxon>Arachnida</taxon>
        <taxon>Acari</taxon>
        <taxon>Parasitiformes</taxon>
        <taxon>Ixodida</taxon>
        <taxon>Ixodoidea</taxon>
        <taxon>Ixodidae</taxon>
        <taxon>Ixodinae</taxon>
        <taxon>Ixodes</taxon>
    </lineage>
</organism>
<dbReference type="VEuPathDB" id="VectorBase:ISCI018183"/>
<sequence length="326" mass="34897">PPRVTLQLGKGLREPVIEEGRDLYFECVVRANPAASLVQWFHNGASLEPAANGTSGLLSTGRYLVVRHVRATQAGTYSCSAHNALATTESNSVLLTVQYIPRCQKIWSSTSSNGTETTVSCQVASVPEDVSFAWTVRDGSQGERVVDDADVWVNGSLSALTVSHASHGVVGDVTLYCRARNLLGLQRSPCVMAVDTRQKPGVLRDCSVSNQSDDRLLVSCSHADPHPGDRFLLEVQTAAKLSFSVTRETPSFWIPSLEPGVESLLLLYVVNDRGGRGEPLKLTVHTDPYTAPLASADKRPSSALGTSALLGLVMASLSAMLLAPTR</sequence>
<dbReference type="EMBL" id="ABJB010043879">
    <property type="status" value="NOT_ANNOTATED_CDS"/>
    <property type="molecule type" value="Genomic_DNA"/>
</dbReference>
<feature type="domain" description="Ig-like" evidence="1">
    <location>
        <begin position="2"/>
        <end position="96"/>
    </location>
</feature>
<reference evidence="2 4" key="1">
    <citation type="submission" date="2008-03" db="EMBL/GenBank/DDBJ databases">
        <title>Annotation of Ixodes scapularis.</title>
        <authorList>
            <consortium name="Ixodes scapularis Genome Project Consortium"/>
            <person name="Caler E."/>
            <person name="Hannick L.I."/>
            <person name="Bidwell S."/>
            <person name="Joardar V."/>
            <person name="Thiagarajan M."/>
            <person name="Amedeo P."/>
            <person name="Galinsky K.J."/>
            <person name="Schobel S."/>
            <person name="Inman J."/>
            <person name="Hostetler J."/>
            <person name="Miller J."/>
            <person name="Hammond M."/>
            <person name="Megy K."/>
            <person name="Lawson D."/>
            <person name="Kodira C."/>
            <person name="Sutton G."/>
            <person name="Meyer J."/>
            <person name="Hill C.A."/>
            <person name="Birren B."/>
            <person name="Nene V."/>
            <person name="Collins F."/>
            <person name="Alarcon-Chaidez F."/>
            <person name="Wikel S."/>
            <person name="Strausberg R."/>
        </authorList>
    </citation>
    <scope>NUCLEOTIDE SEQUENCE [LARGE SCALE GENOMIC DNA]</scope>
    <source>
        <strain evidence="4">Wikel</strain>
        <strain evidence="2">Wikel colony</strain>
    </source>
</reference>
<accession>B7PDZ4</accession>
<dbReference type="HOGENOM" id="CLU_854108_0_0_1"/>
<dbReference type="VEuPathDB" id="VectorBase:ISCW018183"/>
<evidence type="ECO:0000313" key="3">
    <source>
        <dbReference type="EnsemblMetazoa" id="ISCW018183-PA"/>
    </source>
</evidence>
<name>B7PDZ4_IXOSC</name>
<dbReference type="InterPro" id="IPR003598">
    <property type="entry name" value="Ig_sub2"/>
</dbReference>
<dbReference type="CDD" id="cd00096">
    <property type="entry name" value="Ig"/>
    <property type="match status" value="1"/>
</dbReference>
<dbReference type="AlphaFoldDB" id="B7PDZ4"/>
<dbReference type="InterPro" id="IPR013783">
    <property type="entry name" value="Ig-like_fold"/>
</dbReference>
<dbReference type="EnsemblMetazoa" id="ISCW018183-RA">
    <property type="protein sequence ID" value="ISCW018183-PA"/>
    <property type="gene ID" value="ISCW018183"/>
</dbReference>
<dbReference type="VEuPathDB" id="VectorBase:ISCP_013838"/>
<dbReference type="Pfam" id="PF13927">
    <property type="entry name" value="Ig_3"/>
    <property type="match status" value="1"/>
</dbReference>
<dbReference type="InterPro" id="IPR003599">
    <property type="entry name" value="Ig_sub"/>
</dbReference>
<dbReference type="Proteomes" id="UP000001555">
    <property type="component" value="Unassembled WGS sequence"/>
</dbReference>
<dbReference type="InterPro" id="IPR036179">
    <property type="entry name" value="Ig-like_dom_sf"/>
</dbReference>
<dbReference type="EMBL" id="ABJB010890040">
    <property type="status" value="NOT_ANNOTATED_CDS"/>
    <property type="molecule type" value="Genomic_DNA"/>
</dbReference>
<evidence type="ECO:0000259" key="1">
    <source>
        <dbReference type="PROSITE" id="PS50835"/>
    </source>
</evidence>
<feature type="domain" description="Ig-like" evidence="1">
    <location>
        <begin position="101"/>
        <end position="181"/>
    </location>
</feature>
<dbReference type="PaxDb" id="6945-B7PDZ4"/>
<dbReference type="EMBL" id="ABJB010851998">
    <property type="status" value="NOT_ANNOTATED_CDS"/>
    <property type="molecule type" value="Genomic_DNA"/>
</dbReference>
<dbReference type="PANTHER" id="PTHR23278:SF19">
    <property type="entry name" value="OBSCURIN"/>
    <property type="match status" value="1"/>
</dbReference>
<dbReference type="InterPro" id="IPR007110">
    <property type="entry name" value="Ig-like_dom"/>
</dbReference>
<dbReference type="EMBL" id="ABJB010488264">
    <property type="status" value="NOT_ANNOTATED_CDS"/>
    <property type="molecule type" value="Genomic_DNA"/>
</dbReference>
<gene>
    <name evidence="2" type="ORF">IscW_ISCW018183</name>
</gene>
<dbReference type="PROSITE" id="PS50835">
    <property type="entry name" value="IG_LIKE"/>
    <property type="match status" value="2"/>
</dbReference>
<reference evidence="3" key="2">
    <citation type="submission" date="2020-05" db="UniProtKB">
        <authorList>
            <consortium name="EnsemblMetazoa"/>
        </authorList>
    </citation>
    <scope>IDENTIFICATION</scope>
    <source>
        <strain evidence="3">wikel</strain>
    </source>
</reference>
<dbReference type="PANTHER" id="PTHR23278">
    <property type="entry name" value="SIDESTEP PROTEIN"/>
    <property type="match status" value="1"/>
</dbReference>
<dbReference type="SMART" id="SM00408">
    <property type="entry name" value="IGc2"/>
    <property type="match status" value="1"/>
</dbReference>
<dbReference type="SMART" id="SM00409">
    <property type="entry name" value="IG"/>
    <property type="match status" value="1"/>
</dbReference>
<dbReference type="EMBL" id="DS692880">
    <property type="protein sequence ID" value="EEC04816.1"/>
    <property type="molecule type" value="Genomic_DNA"/>
</dbReference>
<keyword evidence="4" id="KW-1185">Reference proteome</keyword>
<evidence type="ECO:0000313" key="2">
    <source>
        <dbReference type="EMBL" id="EEC04816.1"/>
    </source>
</evidence>